<dbReference type="Gene3D" id="3.10.20.80">
    <property type="entry name" value="Translation initiation factor 3 (IF-3), N-terminal domain"/>
    <property type="match status" value="1"/>
</dbReference>
<proteinExistence type="inferred from homology"/>
<keyword evidence="4" id="KW-0963">Cytoplasm</keyword>
<evidence type="ECO:0000256" key="2">
    <source>
        <dbReference type="ARBA" id="ARBA00022540"/>
    </source>
</evidence>
<dbReference type="PROSITE" id="PS00938">
    <property type="entry name" value="IF3"/>
    <property type="match status" value="1"/>
</dbReference>
<sequence>MVKTLVEDALFNETLLRVKRKTNQSFSTILWRWLTISKDMNVNEGIRAKEVRLIDSNGEQLGIKSRQEALEIADRANLDLVLVAPNAKPPVCRIMDYGKYRFEQQKKEKEQRKKQKVINIKEVRLTPAIEEHDFNTKLRNAHKFLKKGDKVKVSVRFRGRAITHKELGQQVLERFADQCSELANLETKPKMEGRNMFMMLAPKAEK</sequence>
<dbReference type="FunFam" id="3.10.20.80:FF:000001">
    <property type="entry name" value="Translation initiation factor IF-3"/>
    <property type="match status" value="1"/>
</dbReference>
<evidence type="ECO:0000256" key="1">
    <source>
        <dbReference type="ARBA" id="ARBA00005439"/>
    </source>
</evidence>
<gene>
    <name evidence="4" type="primary">infC</name>
    <name evidence="9" type="ORF">SAMN05216362_12936</name>
</gene>
<dbReference type="PANTHER" id="PTHR10938:SF0">
    <property type="entry name" value="TRANSLATION INITIATION FACTOR IF-3, MITOCHONDRIAL"/>
    <property type="match status" value="1"/>
</dbReference>
<evidence type="ECO:0000313" key="9">
    <source>
        <dbReference type="EMBL" id="SEQ83910.1"/>
    </source>
</evidence>
<evidence type="ECO:0000256" key="6">
    <source>
        <dbReference type="RuleBase" id="RU000646"/>
    </source>
</evidence>
<organism evidence="9 10">
    <name type="scientific">Piscibacillus halophilus</name>
    <dbReference type="NCBI Taxonomy" id="571933"/>
    <lineage>
        <taxon>Bacteria</taxon>
        <taxon>Bacillati</taxon>
        <taxon>Bacillota</taxon>
        <taxon>Bacilli</taxon>
        <taxon>Bacillales</taxon>
        <taxon>Bacillaceae</taxon>
        <taxon>Piscibacillus</taxon>
    </lineage>
</organism>
<comment type="function">
    <text evidence="4 6">IF-3 binds to the 30S ribosomal subunit and shifts the equilibrium between 70S ribosomes and their 50S and 30S subunits in favor of the free subunits, thus enhancing the availability of 30S subunits on which protein synthesis initiation begins.</text>
</comment>
<evidence type="ECO:0000259" key="8">
    <source>
        <dbReference type="Pfam" id="PF05198"/>
    </source>
</evidence>
<comment type="subunit">
    <text evidence="4 6">Monomer.</text>
</comment>
<keyword evidence="10" id="KW-1185">Reference proteome</keyword>
<dbReference type="FunFam" id="3.30.110.10:FF:000001">
    <property type="entry name" value="Translation initiation factor IF-3"/>
    <property type="match status" value="1"/>
</dbReference>
<dbReference type="InterPro" id="IPR019814">
    <property type="entry name" value="Translation_initiation_fac_3_N"/>
</dbReference>
<evidence type="ECO:0000259" key="7">
    <source>
        <dbReference type="Pfam" id="PF00707"/>
    </source>
</evidence>
<dbReference type="EMBL" id="FOES01000029">
    <property type="protein sequence ID" value="SEQ83910.1"/>
    <property type="molecule type" value="Genomic_DNA"/>
</dbReference>
<dbReference type="PANTHER" id="PTHR10938">
    <property type="entry name" value="TRANSLATION INITIATION FACTOR IF-3"/>
    <property type="match status" value="1"/>
</dbReference>
<dbReference type="GO" id="GO:0005829">
    <property type="term" value="C:cytosol"/>
    <property type="evidence" value="ECO:0007669"/>
    <property type="project" value="TreeGrafter"/>
</dbReference>
<dbReference type="STRING" id="571933.SAMN05216362_12936"/>
<dbReference type="InterPro" id="IPR036788">
    <property type="entry name" value="T_IF-3_C_sf"/>
</dbReference>
<dbReference type="NCBIfam" id="TIGR00168">
    <property type="entry name" value="infC"/>
    <property type="match status" value="1"/>
</dbReference>
<evidence type="ECO:0000256" key="3">
    <source>
        <dbReference type="ARBA" id="ARBA00022917"/>
    </source>
</evidence>
<dbReference type="GO" id="GO:0003743">
    <property type="term" value="F:translation initiation factor activity"/>
    <property type="evidence" value="ECO:0007669"/>
    <property type="project" value="UniProtKB-UniRule"/>
</dbReference>
<evidence type="ECO:0000256" key="4">
    <source>
        <dbReference type="HAMAP-Rule" id="MF_00080"/>
    </source>
</evidence>
<evidence type="ECO:0000313" key="10">
    <source>
        <dbReference type="Proteomes" id="UP000199427"/>
    </source>
</evidence>
<dbReference type="Proteomes" id="UP000199427">
    <property type="component" value="Unassembled WGS sequence"/>
</dbReference>
<evidence type="ECO:0000256" key="5">
    <source>
        <dbReference type="NCBIfam" id="TIGR00168"/>
    </source>
</evidence>
<dbReference type="Gene3D" id="3.30.110.10">
    <property type="entry name" value="Translation initiation factor 3 (IF-3), C-terminal domain"/>
    <property type="match status" value="1"/>
</dbReference>
<dbReference type="Pfam" id="PF05198">
    <property type="entry name" value="IF3_N"/>
    <property type="match status" value="1"/>
</dbReference>
<feature type="domain" description="Translation initiation factor 3 C-terminal" evidence="7">
    <location>
        <begin position="118"/>
        <end position="203"/>
    </location>
</feature>
<comment type="subcellular location">
    <subcellularLocation>
        <location evidence="4 6">Cytoplasm</location>
    </subcellularLocation>
</comment>
<keyword evidence="2 4" id="KW-0396">Initiation factor</keyword>
<dbReference type="SUPFAM" id="SSF55200">
    <property type="entry name" value="Translation initiation factor IF3, C-terminal domain"/>
    <property type="match status" value="1"/>
</dbReference>
<dbReference type="InterPro" id="IPR019815">
    <property type="entry name" value="Translation_initiation_fac_3_C"/>
</dbReference>
<keyword evidence="3 4" id="KW-0648">Protein biosynthesis</keyword>
<dbReference type="GO" id="GO:0032790">
    <property type="term" value="P:ribosome disassembly"/>
    <property type="evidence" value="ECO:0007669"/>
    <property type="project" value="TreeGrafter"/>
</dbReference>
<dbReference type="GO" id="GO:0016020">
    <property type="term" value="C:membrane"/>
    <property type="evidence" value="ECO:0007669"/>
    <property type="project" value="TreeGrafter"/>
</dbReference>
<accession>A0A1H9JAM5</accession>
<dbReference type="GO" id="GO:0043022">
    <property type="term" value="F:ribosome binding"/>
    <property type="evidence" value="ECO:0007669"/>
    <property type="project" value="UniProtKB-ARBA"/>
</dbReference>
<feature type="domain" description="Translation initiation factor 3 N-terminal" evidence="8">
    <location>
        <begin position="42"/>
        <end position="111"/>
    </location>
</feature>
<protein>
    <recommendedName>
        <fullName evidence="4 5">Translation initiation factor IF-3</fullName>
    </recommendedName>
</protein>
<dbReference type="SUPFAM" id="SSF54364">
    <property type="entry name" value="Translation initiation factor IF3, N-terminal domain"/>
    <property type="match status" value="1"/>
</dbReference>
<comment type="similarity">
    <text evidence="1 4 6">Belongs to the IF-3 family.</text>
</comment>
<dbReference type="HAMAP" id="MF_00080">
    <property type="entry name" value="IF_3"/>
    <property type="match status" value="1"/>
</dbReference>
<dbReference type="InterPro" id="IPR001288">
    <property type="entry name" value="Translation_initiation_fac_3"/>
</dbReference>
<name>A0A1H9JAM5_9BACI</name>
<reference evidence="9 10" key="1">
    <citation type="submission" date="2016-10" db="EMBL/GenBank/DDBJ databases">
        <authorList>
            <person name="de Groot N.N."/>
        </authorList>
    </citation>
    <scope>NUCLEOTIDE SEQUENCE [LARGE SCALE GENOMIC DNA]</scope>
    <source>
        <strain evidence="9 10">DSM 21633</strain>
    </source>
</reference>
<dbReference type="InterPro" id="IPR019813">
    <property type="entry name" value="Translation_initiation_fac3_CS"/>
</dbReference>
<dbReference type="Pfam" id="PF00707">
    <property type="entry name" value="IF3_C"/>
    <property type="match status" value="1"/>
</dbReference>
<dbReference type="InterPro" id="IPR036787">
    <property type="entry name" value="T_IF-3_N_sf"/>
</dbReference>
<dbReference type="AlphaFoldDB" id="A0A1H9JAM5"/>